<sequence>MAQIWPPSPCVEDEEVALAREHTPGIALHQLQSDNQPASSRGSVDQYPIILDNEAPAQSPPSEAELVSDGRSPNSHREPAVNTEKRFVLVSSQSSDFGVEASLPAEPLQRSKSTTQLSDNDITRGRPHVTRIYTDLGPGLEGMRTGRRRAPSPYAHTQAGLTDALSPETRRKDTLLSPMHVREPRKSASVHPGTRRSERDSSDSDQKSKTRRRTERSRSRAARESFSHSDRSESEKVKSPKFPRRDESPDDQFSRRARRYRSPAPPRGGFTGYTYTGQDHITPPQTPKLNNDSARSSVIDHTTVPEQLSNRQTSSRLTTDSPYTSSAEEGHNRRPRPVDERKADRGGRSRRNSRNCSDKDERPKLTRTRSRRHDASSRDESNQEQYSTDERPHREAQTPLSARTTSAMEDFLEKAFIANKNKQPNHGDNHSRHVSPRGSPAQSPPQTPRADDRSPRDYFEQTHHSSRSSKPRSRPQSIDDTHFKDIKNVTSLLGAATLGASLAAKAIPALSRSNTSQSLESQSSGSQSRPASGQRSRKPSPVMEESQPVYQSLSRTNSTVSRNDGANTRTTTYAINEERPAPKIALYAPAPLEPPRTASRSSSYSHSPELRPPAPFRAFSSMGAQGLQQPLHFPVQSALMSSPINLEPGTSLPNSAPRPNSLPPCPRSRPTAGHHDWYTIRDMSFLDFCPTCMSFLGATRFRDHFIPSLPKEPRRPIACAMSFPWLRIAWMQSIRQDRKDLTLVWQIANGPPAGTKPCAGTKIDVRRWYHLTDPRTKKPVDNFDICSACVRNIDLIFPTLQFCVFDRPQEKKEQEKICNLNTNSRHFLSILNELERLADRSKETMRHRDFQEFVDFIRRISRNRHCAKDTLLATQSWHYISDLPELTICEECYEEVVWPVRDRPIARDVSKTLKLVPTLRKNSLLRGTSCQLYSDRMRRIFHDAVSRNDFESLKSAARYRYNMEHRLQEMHKLYEMDLQAGIDRRVEMEKNIAIWKSIE</sequence>
<evidence type="ECO:0000256" key="1">
    <source>
        <dbReference type="SAM" id="MobiDB-lite"/>
    </source>
</evidence>
<name>A0A0D2IBE3_CLAB1</name>
<dbReference type="RefSeq" id="XP_016620813.1">
    <property type="nucleotide sequence ID" value="XM_016763200.1"/>
</dbReference>
<feature type="region of interest" description="Disordered" evidence="1">
    <location>
        <begin position="22"/>
        <end position="86"/>
    </location>
</feature>
<feature type="compositionally biased region" description="Basic and acidic residues" evidence="1">
    <location>
        <begin position="449"/>
        <end position="463"/>
    </location>
</feature>
<dbReference type="VEuPathDB" id="FungiDB:Z519_05460"/>
<feature type="compositionally biased region" description="Low complexity" evidence="1">
    <location>
        <begin position="595"/>
        <end position="607"/>
    </location>
</feature>
<dbReference type="OrthoDB" id="5324692at2759"/>
<feature type="compositionally biased region" description="Basic and acidic residues" evidence="1">
    <location>
        <begin position="168"/>
        <end position="186"/>
    </location>
</feature>
<feature type="compositionally biased region" description="Polar residues" evidence="1">
    <location>
        <begin position="548"/>
        <end position="574"/>
    </location>
</feature>
<feature type="compositionally biased region" description="Basic and acidic residues" evidence="1">
    <location>
        <begin position="195"/>
        <end position="208"/>
    </location>
</feature>
<dbReference type="HOGENOM" id="CLU_297891_0_0_1"/>
<feature type="region of interest" description="Disordered" evidence="1">
    <location>
        <begin position="644"/>
        <end position="668"/>
    </location>
</feature>
<evidence type="ECO:0000313" key="2">
    <source>
        <dbReference type="EMBL" id="KIW94144.1"/>
    </source>
</evidence>
<organism evidence="2 3">
    <name type="scientific">Cladophialophora bantiana (strain ATCC 10958 / CBS 173.52 / CDC B-1940 / NIH 8579)</name>
    <name type="common">Xylohypha bantiana</name>
    <dbReference type="NCBI Taxonomy" id="1442370"/>
    <lineage>
        <taxon>Eukaryota</taxon>
        <taxon>Fungi</taxon>
        <taxon>Dikarya</taxon>
        <taxon>Ascomycota</taxon>
        <taxon>Pezizomycotina</taxon>
        <taxon>Eurotiomycetes</taxon>
        <taxon>Chaetothyriomycetidae</taxon>
        <taxon>Chaetothyriales</taxon>
        <taxon>Herpotrichiellaceae</taxon>
        <taxon>Cladophialophora</taxon>
    </lineage>
</organism>
<reference evidence="2" key="1">
    <citation type="submission" date="2015-01" db="EMBL/GenBank/DDBJ databases">
        <title>The Genome Sequence of Cladophialophora bantiana CBS 173.52.</title>
        <authorList>
            <consortium name="The Broad Institute Genomics Platform"/>
            <person name="Cuomo C."/>
            <person name="de Hoog S."/>
            <person name="Gorbushina A."/>
            <person name="Stielow B."/>
            <person name="Teixiera M."/>
            <person name="Abouelleil A."/>
            <person name="Chapman S.B."/>
            <person name="Priest M."/>
            <person name="Young S.K."/>
            <person name="Wortman J."/>
            <person name="Nusbaum C."/>
            <person name="Birren B."/>
        </authorList>
    </citation>
    <scope>NUCLEOTIDE SEQUENCE [LARGE SCALE GENOMIC DNA]</scope>
    <source>
        <strain evidence="2">CBS 173.52</strain>
    </source>
</reference>
<feature type="compositionally biased region" description="Polar residues" evidence="1">
    <location>
        <begin position="287"/>
        <end position="327"/>
    </location>
</feature>
<dbReference type="GeneID" id="27698388"/>
<feature type="compositionally biased region" description="Polar residues" evidence="1">
    <location>
        <begin position="110"/>
        <end position="120"/>
    </location>
</feature>
<gene>
    <name evidence="2" type="ORF">Z519_05460</name>
</gene>
<feature type="compositionally biased region" description="Polar residues" evidence="1">
    <location>
        <begin position="30"/>
        <end position="43"/>
    </location>
</feature>
<protein>
    <submittedName>
        <fullName evidence="2">Uncharacterized protein</fullName>
    </submittedName>
</protein>
<dbReference type="EMBL" id="KN846986">
    <property type="protein sequence ID" value="KIW94144.1"/>
    <property type="molecule type" value="Genomic_DNA"/>
</dbReference>
<evidence type="ECO:0000313" key="3">
    <source>
        <dbReference type="Proteomes" id="UP000053789"/>
    </source>
</evidence>
<accession>A0A0D2IBE3</accession>
<feature type="region of interest" description="Disordered" evidence="1">
    <location>
        <begin position="100"/>
        <end position="482"/>
    </location>
</feature>
<proteinExistence type="predicted"/>
<feature type="compositionally biased region" description="Basic residues" evidence="1">
    <location>
        <begin position="464"/>
        <end position="473"/>
    </location>
</feature>
<feature type="compositionally biased region" description="Basic and acidic residues" evidence="1">
    <location>
        <begin position="328"/>
        <end position="347"/>
    </location>
</feature>
<feature type="compositionally biased region" description="Polar residues" evidence="1">
    <location>
        <begin position="398"/>
        <end position="407"/>
    </location>
</feature>
<feature type="compositionally biased region" description="Basic and acidic residues" evidence="1">
    <location>
        <begin position="216"/>
        <end position="247"/>
    </location>
</feature>
<feature type="region of interest" description="Disordered" evidence="1">
    <location>
        <begin position="513"/>
        <end position="619"/>
    </location>
</feature>
<keyword evidence="3" id="KW-1185">Reference proteome</keyword>
<feature type="compositionally biased region" description="Low complexity" evidence="1">
    <location>
        <begin position="513"/>
        <end position="534"/>
    </location>
</feature>
<feature type="compositionally biased region" description="Basic and acidic residues" evidence="1">
    <location>
        <begin position="75"/>
        <end position="86"/>
    </location>
</feature>
<dbReference type="Proteomes" id="UP000053789">
    <property type="component" value="Unassembled WGS sequence"/>
</dbReference>
<dbReference type="AlphaFoldDB" id="A0A0D2IBE3"/>